<comment type="caution">
    <text evidence="2">The sequence shown here is derived from an EMBL/GenBank/DDBJ whole genome shotgun (WGS) entry which is preliminary data.</text>
</comment>
<keyword evidence="3" id="KW-1185">Reference proteome</keyword>
<reference evidence="2 3" key="1">
    <citation type="submission" date="2015-07" db="EMBL/GenBank/DDBJ databases">
        <title>Comparative genomics of the Sigatoka disease complex on banana suggests a link between parallel evolutionary changes in Pseudocercospora fijiensis and Pseudocercospora eumusae and increased virulence on the banana host.</title>
        <authorList>
            <person name="Chang T.-C."/>
            <person name="Salvucci A."/>
            <person name="Crous P.W."/>
            <person name="Stergiopoulos I."/>
        </authorList>
    </citation>
    <scope>NUCLEOTIDE SEQUENCE [LARGE SCALE GENOMIC DNA]</scope>
    <source>
        <strain evidence="2 3">CBS 114824</strain>
    </source>
</reference>
<sequence>MGLIFDDPVEDRAFMEADFSVPVSQVSPNGHDRDGASINASESVPIAAEHGQTPMTDSNSNQRSYHDEMVARFEDWINYPQQQVAGPSRSANPSYADPVWPAQEEIRASRYNSYTTSRRQQLTETLAPMECGEFNDAPAVKRPRLNPLPVAATGKKKITQLRSLQRGIPCPVGQQNHGFQDGSLGRGGSQAGEQFAPFTFRTPHGPSPLSRSVSYPAPTQANPLPVFAGSVSGGLTSTTSSASGSRADSGVVVPSATALPSAISITNTLSRPPSHATRRSEPHTCKPHKSGRRLLQ</sequence>
<dbReference type="AlphaFoldDB" id="A0A139HXV9"/>
<proteinExistence type="predicted"/>
<accession>A0A139HXV9</accession>
<protein>
    <submittedName>
        <fullName evidence="2">Uncharacterized protein</fullName>
    </submittedName>
</protein>
<feature type="region of interest" description="Disordered" evidence="1">
    <location>
        <begin position="263"/>
        <end position="296"/>
    </location>
</feature>
<dbReference type="Proteomes" id="UP000070133">
    <property type="component" value="Unassembled WGS sequence"/>
</dbReference>
<dbReference type="EMBL" id="LFZN01000003">
    <property type="protein sequence ID" value="KXT07277.1"/>
    <property type="molecule type" value="Genomic_DNA"/>
</dbReference>
<name>A0A139HXV9_9PEZI</name>
<evidence type="ECO:0000313" key="3">
    <source>
        <dbReference type="Proteomes" id="UP000070133"/>
    </source>
</evidence>
<dbReference type="STRING" id="321146.A0A139HXV9"/>
<organism evidence="2 3">
    <name type="scientific">Pseudocercospora eumusae</name>
    <dbReference type="NCBI Taxonomy" id="321146"/>
    <lineage>
        <taxon>Eukaryota</taxon>
        <taxon>Fungi</taxon>
        <taxon>Dikarya</taxon>
        <taxon>Ascomycota</taxon>
        <taxon>Pezizomycotina</taxon>
        <taxon>Dothideomycetes</taxon>
        <taxon>Dothideomycetidae</taxon>
        <taxon>Mycosphaerellales</taxon>
        <taxon>Mycosphaerellaceae</taxon>
        <taxon>Pseudocercospora</taxon>
    </lineage>
</organism>
<gene>
    <name evidence="2" type="ORF">AC578_2430</name>
</gene>
<evidence type="ECO:0000313" key="2">
    <source>
        <dbReference type="EMBL" id="KXT07277.1"/>
    </source>
</evidence>
<feature type="compositionally biased region" description="Basic residues" evidence="1">
    <location>
        <begin position="285"/>
        <end position="296"/>
    </location>
</feature>
<evidence type="ECO:0000256" key="1">
    <source>
        <dbReference type="SAM" id="MobiDB-lite"/>
    </source>
</evidence>